<dbReference type="GeneID" id="81382494"/>
<proteinExistence type="predicted"/>
<gene>
    <name evidence="2" type="ORF">N7469_004407</name>
</gene>
<name>A0A9W9TS93_PENCI</name>
<dbReference type="EMBL" id="JAPQKT010000003">
    <property type="protein sequence ID" value="KAJ5235239.1"/>
    <property type="molecule type" value="Genomic_DNA"/>
</dbReference>
<sequence length="639" mass="69409">MASLENQFFPMDAQTQSDDWVDFEQFLDLPVAYGDEYSASATVSPDLSLSYDAETLGNDLPDFSQSTFPDMINYDTSDQFLADQSPIIGMMADTPIFDDEMFNAYQPYENAFSFRQMVETQAAADPRTTSIKEKRREAAIALHLQRLCDDTARDLDMSSDSNTSFSSPSWSEYMRESISPQPASFASPEPTPAPAPAPTSSAGTGGFEMVLDLNMNATTNVPKKQKPRSQAQKENYIKARKYGACEKHKKQHKRCNCLEKAAARAAVSDVPLTTIVRERSIQPVLQKPVLPDVRSSGVPGHDPSLAPRLSTKMIKRPTNSSPEHDPSRGLCAVLPTVRTTKQSDVAGHDRQYSVPGVTSVVTRTKESSVAGHDRGKFVPAVLVTTNKTGKRSSNVPGYYSQSNVPAISPVSQGTGSLAGLSGQENSSQQASVLRSVNTSRDSSLRWRTVGSVPVVSRKENRDKNVSSATSRNARALLGAVLQVRHPDTGIASNFPECEMPVNVYFTHNQPPRNLQNSKFVRRPGTTHQPALHGRQQSVDILSTTPTIGSKQTLASQPVHSRPSVSAMAILALSSGQVLQSITSEVGGLLSSVISTISGAWHSSSGMSFASRSENFILNTLSFCGARMMSVKRGLSIYKF</sequence>
<feature type="region of interest" description="Disordered" evidence="1">
    <location>
        <begin position="415"/>
        <end position="442"/>
    </location>
</feature>
<accession>A0A9W9TS93</accession>
<dbReference type="Proteomes" id="UP001147733">
    <property type="component" value="Unassembled WGS sequence"/>
</dbReference>
<organism evidence="2 3">
    <name type="scientific">Penicillium citrinum</name>
    <dbReference type="NCBI Taxonomy" id="5077"/>
    <lineage>
        <taxon>Eukaryota</taxon>
        <taxon>Fungi</taxon>
        <taxon>Dikarya</taxon>
        <taxon>Ascomycota</taxon>
        <taxon>Pezizomycotina</taxon>
        <taxon>Eurotiomycetes</taxon>
        <taxon>Eurotiomycetidae</taxon>
        <taxon>Eurotiales</taxon>
        <taxon>Aspergillaceae</taxon>
        <taxon>Penicillium</taxon>
    </lineage>
</organism>
<feature type="compositionally biased region" description="Low complexity" evidence="1">
    <location>
        <begin position="158"/>
        <end position="171"/>
    </location>
</feature>
<feature type="compositionally biased region" description="Polar residues" evidence="1">
    <location>
        <begin position="422"/>
        <end position="441"/>
    </location>
</feature>
<evidence type="ECO:0000256" key="1">
    <source>
        <dbReference type="SAM" id="MobiDB-lite"/>
    </source>
</evidence>
<evidence type="ECO:0000313" key="2">
    <source>
        <dbReference type="EMBL" id="KAJ5235239.1"/>
    </source>
</evidence>
<dbReference type="OrthoDB" id="4346289at2759"/>
<reference evidence="2" key="2">
    <citation type="journal article" date="2023" name="IMA Fungus">
        <title>Comparative genomic study of the Penicillium genus elucidates a diverse pangenome and 15 lateral gene transfer events.</title>
        <authorList>
            <person name="Petersen C."/>
            <person name="Sorensen T."/>
            <person name="Nielsen M.R."/>
            <person name="Sondergaard T.E."/>
            <person name="Sorensen J.L."/>
            <person name="Fitzpatrick D.A."/>
            <person name="Frisvad J.C."/>
            <person name="Nielsen K.L."/>
        </authorList>
    </citation>
    <scope>NUCLEOTIDE SEQUENCE</scope>
    <source>
        <strain evidence="2">IBT 23319</strain>
    </source>
</reference>
<reference evidence="2" key="1">
    <citation type="submission" date="2022-11" db="EMBL/GenBank/DDBJ databases">
        <authorList>
            <person name="Petersen C."/>
        </authorList>
    </citation>
    <scope>NUCLEOTIDE SEQUENCE</scope>
    <source>
        <strain evidence="2">IBT 23319</strain>
    </source>
</reference>
<comment type="caution">
    <text evidence="2">The sequence shown here is derived from an EMBL/GenBank/DDBJ whole genome shotgun (WGS) entry which is preliminary data.</text>
</comment>
<evidence type="ECO:0000313" key="3">
    <source>
        <dbReference type="Proteomes" id="UP001147733"/>
    </source>
</evidence>
<dbReference type="AlphaFoldDB" id="A0A9W9TS93"/>
<dbReference type="RefSeq" id="XP_056502739.1">
    <property type="nucleotide sequence ID" value="XM_056643327.1"/>
</dbReference>
<keyword evidence="3" id="KW-1185">Reference proteome</keyword>
<feature type="region of interest" description="Disordered" evidence="1">
    <location>
        <begin position="154"/>
        <end position="206"/>
    </location>
</feature>
<protein>
    <submittedName>
        <fullName evidence="2">Uncharacterized protein</fullName>
    </submittedName>
</protein>